<dbReference type="Gene3D" id="3.40.50.300">
    <property type="entry name" value="P-loop containing nucleotide triphosphate hydrolases"/>
    <property type="match status" value="1"/>
</dbReference>
<dbReference type="GeneID" id="118404691"/>
<dbReference type="AlphaFoldDB" id="A0A9J7HKL4"/>
<dbReference type="Proteomes" id="UP000001554">
    <property type="component" value="Chromosome 17"/>
</dbReference>
<gene>
    <name evidence="2 3" type="primary">LOC118404691</name>
</gene>
<accession>A0A9J7HKL4</accession>
<dbReference type="InterPro" id="IPR027417">
    <property type="entry name" value="P-loop_NTPase"/>
</dbReference>
<dbReference type="SUPFAM" id="SSF52540">
    <property type="entry name" value="P-loop containing nucleoside triphosphate hydrolases"/>
    <property type="match status" value="1"/>
</dbReference>
<proteinExistence type="predicted"/>
<evidence type="ECO:0000313" key="2">
    <source>
        <dbReference type="RefSeq" id="XP_035659831.1"/>
    </source>
</evidence>
<evidence type="ECO:0000313" key="1">
    <source>
        <dbReference type="Proteomes" id="UP000001554"/>
    </source>
</evidence>
<dbReference type="KEGG" id="bfo:118404691"/>
<name>A0A9J7HKL4_BRAFL</name>
<dbReference type="PANTHER" id="PTHR33844">
    <property type="entry name" value="SULFOTRANSFER_1 DOMAIN-CONTAINING PROTEIN"/>
    <property type="match status" value="1"/>
</dbReference>
<dbReference type="PANTHER" id="PTHR33844:SF1">
    <property type="entry name" value="SULFOTRANSFERASE DOMAIN-CONTAINING PROTEIN"/>
    <property type="match status" value="1"/>
</dbReference>
<organism evidence="1 3">
    <name type="scientific">Branchiostoma floridae</name>
    <name type="common">Florida lancelet</name>
    <name type="synonym">Amphioxus</name>
    <dbReference type="NCBI Taxonomy" id="7739"/>
    <lineage>
        <taxon>Eukaryota</taxon>
        <taxon>Metazoa</taxon>
        <taxon>Chordata</taxon>
        <taxon>Cephalochordata</taxon>
        <taxon>Leptocardii</taxon>
        <taxon>Amphioxiformes</taxon>
        <taxon>Branchiostomatidae</taxon>
        <taxon>Branchiostoma</taxon>
    </lineage>
</organism>
<keyword evidence="1" id="KW-1185">Reference proteome</keyword>
<reference evidence="2 3" key="2">
    <citation type="submission" date="2025-04" db="UniProtKB">
        <authorList>
            <consortium name="RefSeq"/>
        </authorList>
    </citation>
    <scope>IDENTIFICATION</scope>
    <source>
        <strain evidence="2 3">S238N-H82</strain>
        <tissue evidence="2 3">Testes</tissue>
    </source>
</reference>
<sequence length="413" mass="47474">MAYLRKVRCKRVYHSMGLHLLKPTSMDHFEPVKAKVPVDNPVSFFRDHGRDYFVCCADFQTMELVMVKPKDIVAVKRDSFFSEALRRQADELLVIPFSQLAGVAAEVAEDVAHVTTIHIHMTMRCGSTLLIKALEASGLMHTLPESDVFANIFRYIQSKRAMPENVTESEMLLEVIRHINTLFNYTLLQKDPSKTITCYKMRGQVFPIADLLRKALPEVKTVLLYRNLLGTVDSWAHVMTERSYWKYWLITALRLDSFYLNDLLLMVPNSPWDDPVFRSIPVPHGVVWLATCIWLEYMQKAQELTKTDAHKCFNVMLRYEELCEYKEEMVAKVIESLGIKSCVDEDAKLKIREVFGFNSQAGHSLASSSSGPSREDSWLGQWEMGIVSKILDRVNYEEISRPNFVLNGTMTQI</sequence>
<protein>
    <submittedName>
        <fullName evidence="2 3">Uncharacterized protein LOC118404691</fullName>
    </submittedName>
</protein>
<evidence type="ECO:0000313" key="3">
    <source>
        <dbReference type="RefSeq" id="XP_035659832.1"/>
    </source>
</evidence>
<reference evidence="1" key="1">
    <citation type="journal article" date="2020" name="Nat. Ecol. Evol.">
        <title>Deeply conserved synteny resolves early events in vertebrate evolution.</title>
        <authorList>
            <person name="Simakov O."/>
            <person name="Marletaz F."/>
            <person name="Yue J.X."/>
            <person name="O'Connell B."/>
            <person name="Jenkins J."/>
            <person name="Brandt A."/>
            <person name="Calef R."/>
            <person name="Tung C.H."/>
            <person name="Huang T.K."/>
            <person name="Schmutz J."/>
            <person name="Satoh N."/>
            <person name="Yu J.K."/>
            <person name="Putnam N.H."/>
            <person name="Green R.E."/>
            <person name="Rokhsar D.S."/>
        </authorList>
    </citation>
    <scope>NUCLEOTIDE SEQUENCE [LARGE SCALE GENOMIC DNA]</scope>
    <source>
        <strain evidence="1">S238N-H82</strain>
    </source>
</reference>
<dbReference type="OrthoDB" id="5912733at2759"/>
<dbReference type="RefSeq" id="XP_035659831.1">
    <property type="nucleotide sequence ID" value="XM_035803938.1"/>
</dbReference>
<dbReference type="RefSeq" id="XP_035659832.1">
    <property type="nucleotide sequence ID" value="XM_035803939.1"/>
</dbReference>